<dbReference type="EMBL" id="CABQ01000087">
    <property type="protein sequence ID" value="CBI07379.1"/>
    <property type="molecule type" value="Genomic_DNA"/>
</dbReference>
<comment type="caution">
    <text evidence="2">The sequence shown here is derived from an EMBL/GenBank/DDBJ whole genome shotgun (WGS) entry which is preliminary data.</text>
</comment>
<dbReference type="GO" id="GO:0015074">
    <property type="term" value="P:DNA integration"/>
    <property type="evidence" value="ECO:0007669"/>
    <property type="project" value="InterPro"/>
</dbReference>
<gene>
    <name evidence="2" type="ORF">CARN6_0711</name>
</gene>
<name>E6QJG3_9ZZZZ</name>
<evidence type="ECO:0008006" key="3">
    <source>
        <dbReference type="Google" id="ProtNLM"/>
    </source>
</evidence>
<dbReference type="SUPFAM" id="SSF56349">
    <property type="entry name" value="DNA breaking-rejoining enzymes"/>
    <property type="match status" value="1"/>
</dbReference>
<dbReference type="GO" id="GO:0006310">
    <property type="term" value="P:DNA recombination"/>
    <property type="evidence" value="ECO:0007669"/>
    <property type="project" value="UniProtKB-KW"/>
</dbReference>
<keyword evidence="1" id="KW-0233">DNA recombination</keyword>
<dbReference type="Gene3D" id="1.10.443.10">
    <property type="entry name" value="Intergrase catalytic core"/>
    <property type="match status" value="1"/>
</dbReference>
<sequence>MEKRAVSTEHLYGRLVRRILERFGTEQRFSTEQRSGREGVGLHPAGTLGELGVWLRSQEWSIATLRLYRMALLWYFVDVGGQGTREEVGAVLGMDGAVRKKRRGGPGKRRKSEKGWEPVTTWLMKRPGGMDVALWMEAAMRAGYRPCEWWESRLEPEHRRLWIPTAKVKRDGEGNRLRGVGFEDEAGLHSAGLHPGSLADGKGLAPCKGRVWRYLEFASEEDWQVVRDANQLRDRLLLEGCVAEDVLKSYAQWLRRAWDAVHGSVRPRMTLYSARHVFAGRMKKAGVDRRTLAAAMGQISTKSSKVYGRAHHAGTVRPGVVVPEALVNTVRTPGVGPGGASFPVSPG</sequence>
<dbReference type="InterPro" id="IPR013762">
    <property type="entry name" value="Integrase-like_cat_sf"/>
</dbReference>
<dbReference type="AlphaFoldDB" id="E6QJG3"/>
<reference evidence="2" key="1">
    <citation type="submission" date="2009-10" db="EMBL/GenBank/DDBJ databases">
        <title>Diversity of trophic interactions inside an arsenic-rich microbial ecosystem.</title>
        <authorList>
            <person name="Bertin P.N."/>
            <person name="Heinrich-Salmeron A."/>
            <person name="Pelletier E."/>
            <person name="Goulhen-Chollet F."/>
            <person name="Arsene-Ploetze F."/>
            <person name="Gallien S."/>
            <person name="Calteau A."/>
            <person name="Vallenet D."/>
            <person name="Casiot C."/>
            <person name="Chane-Woon-Ming B."/>
            <person name="Giloteaux L."/>
            <person name="Barakat M."/>
            <person name="Bonnefoy V."/>
            <person name="Bruneel O."/>
            <person name="Chandler M."/>
            <person name="Cleiss J."/>
            <person name="Duran R."/>
            <person name="Elbaz-Poulichet F."/>
            <person name="Fonknechten N."/>
            <person name="Lauga B."/>
            <person name="Mornico D."/>
            <person name="Ortet P."/>
            <person name="Schaeffer C."/>
            <person name="Siguier P."/>
            <person name="Alexander Thil Smith A."/>
            <person name="Van Dorsselaer A."/>
            <person name="Weissenbach J."/>
            <person name="Medigue C."/>
            <person name="Le Paslier D."/>
        </authorList>
    </citation>
    <scope>NUCLEOTIDE SEQUENCE</scope>
</reference>
<evidence type="ECO:0000313" key="2">
    <source>
        <dbReference type="EMBL" id="CBI07379.1"/>
    </source>
</evidence>
<proteinExistence type="predicted"/>
<dbReference type="GO" id="GO:0003677">
    <property type="term" value="F:DNA binding"/>
    <property type="evidence" value="ECO:0007669"/>
    <property type="project" value="InterPro"/>
</dbReference>
<dbReference type="InterPro" id="IPR011010">
    <property type="entry name" value="DNA_brk_join_enz"/>
</dbReference>
<protein>
    <recommendedName>
        <fullName evidence="3">Integrase family protein</fullName>
    </recommendedName>
</protein>
<accession>E6QJG3</accession>
<evidence type="ECO:0000256" key="1">
    <source>
        <dbReference type="ARBA" id="ARBA00023172"/>
    </source>
</evidence>
<organism evidence="2">
    <name type="scientific">mine drainage metagenome</name>
    <dbReference type="NCBI Taxonomy" id="410659"/>
    <lineage>
        <taxon>unclassified sequences</taxon>
        <taxon>metagenomes</taxon>
        <taxon>ecological metagenomes</taxon>
    </lineage>
</organism>